<name>A0ACB8V489_9EURO</name>
<sequence>MPPRRPHKKSRNGCDQCKRRRVKCDEDGPPCAQCRRREIACAFSRPASTAVSSPSVPPSQPHENEQQQQQHEPQREPHELVPRELDLEVERPLARQAALRDLELMHHFATDTYRSLCIEDSEQHAWQIVLPRKALGYDFLMDGMLALAALHRASALPAPAALSYVDTALQYYNRALAPFRRALDTITPVNCEPLLAHSVITTALGLALPHTPGGDDASRDPRSPTEHIVFVFELLQGVGNIFIIARAWLGQHEGSLFASKSDFWARAAAAHTDDDTERALRRLAALNDAALDTAQPRAHRANQDAIALLLRCCRRFVLVASIDAVLAWLALVDKGFVAAVQRRQPLPVLILMHWAVLLHQLDGQRWWARNAGRALIVELAAAVQPTSRPLEEALAWPQRRIGL</sequence>
<organism evidence="1">
    <name type="scientific">Ophidiomyces ophidiicola</name>
    <dbReference type="NCBI Taxonomy" id="1387563"/>
    <lineage>
        <taxon>Eukaryota</taxon>
        <taxon>Fungi</taxon>
        <taxon>Dikarya</taxon>
        <taxon>Ascomycota</taxon>
        <taxon>Pezizomycotina</taxon>
        <taxon>Eurotiomycetes</taxon>
        <taxon>Eurotiomycetidae</taxon>
        <taxon>Onygenales</taxon>
        <taxon>Onygenaceae</taxon>
        <taxon>Ophidiomyces</taxon>
    </lineage>
</organism>
<evidence type="ECO:0000313" key="1">
    <source>
        <dbReference type="EMBL" id="KAI2392277.1"/>
    </source>
</evidence>
<reference evidence="1" key="1">
    <citation type="journal article" date="2022" name="bioRxiv">
        <title>Population genetic analysis of Ophidiomyces ophidiicola, the causative agent of snake fungal disease, indicates recent introductions to the USA.</title>
        <authorList>
            <person name="Ladner J.T."/>
            <person name="Palmer J.M."/>
            <person name="Ettinger C.L."/>
            <person name="Stajich J.E."/>
            <person name="Farrell T.M."/>
            <person name="Glorioso B.M."/>
            <person name="Lawson B."/>
            <person name="Price S.J."/>
            <person name="Stengle A.G."/>
            <person name="Grear D.A."/>
            <person name="Lorch J.M."/>
        </authorList>
    </citation>
    <scope>NUCLEOTIDE SEQUENCE</scope>
    <source>
        <strain evidence="1">NWHC 24266-5</strain>
    </source>
</reference>
<gene>
    <name evidence="1" type="ORF">LOY88_000661</name>
</gene>
<accession>A0ACB8V489</accession>
<protein>
    <submittedName>
        <fullName evidence="1">Uncharacterized protein</fullName>
    </submittedName>
</protein>
<comment type="caution">
    <text evidence="1">The sequence shown here is derived from an EMBL/GenBank/DDBJ whole genome shotgun (WGS) entry which is preliminary data.</text>
</comment>
<proteinExistence type="predicted"/>
<dbReference type="EMBL" id="JALBCA010000007">
    <property type="protein sequence ID" value="KAI2392277.1"/>
    <property type="molecule type" value="Genomic_DNA"/>
</dbReference>